<feature type="compositionally biased region" description="Basic and acidic residues" evidence="1">
    <location>
        <begin position="88"/>
        <end position="108"/>
    </location>
</feature>
<organism evidence="2 3">
    <name type="scientific">Candidatus Neomicrothrix parvicella RN1</name>
    <dbReference type="NCBI Taxonomy" id="1229780"/>
    <lineage>
        <taxon>Bacteria</taxon>
        <taxon>Bacillati</taxon>
        <taxon>Actinomycetota</taxon>
        <taxon>Acidimicrobiia</taxon>
        <taxon>Acidimicrobiales</taxon>
        <taxon>Microthrixaceae</taxon>
        <taxon>Candidatus Neomicrothrix</taxon>
    </lineage>
</organism>
<evidence type="ECO:0000256" key="1">
    <source>
        <dbReference type="SAM" id="MobiDB-lite"/>
    </source>
</evidence>
<evidence type="ECO:0000313" key="3">
    <source>
        <dbReference type="Proteomes" id="UP000018291"/>
    </source>
</evidence>
<dbReference type="STRING" id="1229780.BN381_360010"/>
<dbReference type="EMBL" id="CANL01000030">
    <property type="protein sequence ID" value="CCM64308.1"/>
    <property type="molecule type" value="Genomic_DNA"/>
</dbReference>
<reference evidence="2 3" key="1">
    <citation type="journal article" date="2013" name="ISME J.">
        <title>Metabolic model for the filamentous 'Candidatus Microthrix parvicella' based on genomic and metagenomic analyses.</title>
        <authorList>
            <person name="Jon McIlroy S."/>
            <person name="Kristiansen R."/>
            <person name="Albertsen M."/>
            <person name="Michael Karst S."/>
            <person name="Rossetti S."/>
            <person name="Lund Nielsen J."/>
            <person name="Tandoi V."/>
            <person name="James Seviour R."/>
            <person name="Nielsen P.H."/>
        </authorList>
    </citation>
    <scope>NUCLEOTIDE SEQUENCE [LARGE SCALE GENOMIC DNA]</scope>
    <source>
        <strain evidence="2 3">RN1</strain>
    </source>
</reference>
<keyword evidence="3" id="KW-1185">Reference proteome</keyword>
<comment type="caution">
    <text evidence="2">The sequence shown here is derived from an EMBL/GenBank/DDBJ whole genome shotgun (WGS) entry which is preliminary data.</text>
</comment>
<gene>
    <name evidence="2" type="ORF">BN381_360010</name>
</gene>
<feature type="region of interest" description="Disordered" evidence="1">
    <location>
        <begin position="79"/>
        <end position="108"/>
    </location>
</feature>
<name>R4Z0T8_9ACTN</name>
<evidence type="ECO:0000313" key="2">
    <source>
        <dbReference type="EMBL" id="CCM64308.1"/>
    </source>
</evidence>
<proteinExistence type="predicted"/>
<dbReference type="Proteomes" id="UP000018291">
    <property type="component" value="Unassembled WGS sequence"/>
</dbReference>
<dbReference type="HOGENOM" id="CLU_2192229_0_0_11"/>
<dbReference type="AlphaFoldDB" id="R4Z0T8"/>
<protein>
    <submittedName>
        <fullName evidence="2">Uncharacterized protein</fullName>
    </submittedName>
</protein>
<accession>R4Z0T8</accession>
<sequence length="108" mass="12253">MVWRALSDPTRTLAIPAAPPNDFDRTLGWWAPCIDLMIYELGWQSPARALTKWMGAGRPPTDVRLSLIETVWGRHLDAMPQRRAVHPKAGDDGPRAEEQLDEPRKPCR</sequence>